<proteinExistence type="predicted"/>
<evidence type="ECO:0000313" key="1">
    <source>
        <dbReference type="EMBL" id="GAI68645.1"/>
    </source>
</evidence>
<dbReference type="EMBL" id="BARV01045415">
    <property type="protein sequence ID" value="GAI68645.1"/>
    <property type="molecule type" value="Genomic_DNA"/>
</dbReference>
<protein>
    <submittedName>
        <fullName evidence="1">Uncharacterized protein</fullName>
    </submittedName>
</protein>
<sequence>LSPSDVGTVGKWLSRVAKKRAEGKVVVIRADKTDVVVRLAD</sequence>
<dbReference type="AlphaFoldDB" id="X1RZL6"/>
<reference evidence="1" key="1">
    <citation type="journal article" date="2014" name="Front. Microbiol.">
        <title>High frequency of phylogenetically diverse reductive dehalogenase-homologous genes in deep subseafloor sedimentary metagenomes.</title>
        <authorList>
            <person name="Kawai M."/>
            <person name="Futagami T."/>
            <person name="Toyoda A."/>
            <person name="Takaki Y."/>
            <person name="Nishi S."/>
            <person name="Hori S."/>
            <person name="Arai W."/>
            <person name="Tsubouchi T."/>
            <person name="Morono Y."/>
            <person name="Uchiyama I."/>
            <person name="Ito T."/>
            <person name="Fujiyama A."/>
            <person name="Inagaki F."/>
            <person name="Takami H."/>
        </authorList>
    </citation>
    <scope>NUCLEOTIDE SEQUENCE</scope>
    <source>
        <strain evidence="1">Expedition CK06-06</strain>
    </source>
</reference>
<comment type="caution">
    <text evidence="1">The sequence shown here is derived from an EMBL/GenBank/DDBJ whole genome shotgun (WGS) entry which is preliminary data.</text>
</comment>
<name>X1RZL6_9ZZZZ</name>
<accession>X1RZL6</accession>
<feature type="non-terminal residue" evidence="1">
    <location>
        <position position="1"/>
    </location>
</feature>
<organism evidence="1">
    <name type="scientific">marine sediment metagenome</name>
    <dbReference type="NCBI Taxonomy" id="412755"/>
    <lineage>
        <taxon>unclassified sequences</taxon>
        <taxon>metagenomes</taxon>
        <taxon>ecological metagenomes</taxon>
    </lineage>
</organism>
<gene>
    <name evidence="1" type="ORF">S06H3_66542</name>
</gene>